<comment type="caution">
    <text evidence="8">The sequence shown here is derived from an EMBL/GenBank/DDBJ whole genome shotgun (WGS) entry which is preliminary data.</text>
</comment>
<evidence type="ECO:0000313" key="8">
    <source>
        <dbReference type="EMBL" id="MEC3861887.1"/>
    </source>
</evidence>
<keyword evidence="5" id="KW-0460">Magnesium</keyword>
<dbReference type="CDD" id="cd18870">
    <property type="entry name" value="NUDIX_AcylCoAdiphos_Nudt19"/>
    <property type="match status" value="1"/>
</dbReference>
<evidence type="ECO:0000256" key="6">
    <source>
        <dbReference type="ARBA" id="ARBA00023211"/>
    </source>
</evidence>
<evidence type="ECO:0000256" key="5">
    <source>
        <dbReference type="ARBA" id="ARBA00022842"/>
    </source>
</evidence>
<organism evidence="8 9">
    <name type="scientific">Mesobacterium hydrothermale</name>
    <dbReference type="NCBI Taxonomy" id="3111907"/>
    <lineage>
        <taxon>Bacteria</taxon>
        <taxon>Pseudomonadati</taxon>
        <taxon>Pseudomonadota</taxon>
        <taxon>Alphaproteobacteria</taxon>
        <taxon>Rhodobacterales</taxon>
        <taxon>Roseobacteraceae</taxon>
        <taxon>Mesobacterium</taxon>
    </lineage>
</organism>
<gene>
    <name evidence="8" type="ORF">VK792_11380</name>
</gene>
<keyword evidence="6" id="KW-0464">Manganese</keyword>
<dbReference type="GO" id="GO:0016787">
    <property type="term" value="F:hydrolase activity"/>
    <property type="evidence" value="ECO:0007669"/>
    <property type="project" value="UniProtKB-KW"/>
</dbReference>
<dbReference type="InterPro" id="IPR039121">
    <property type="entry name" value="NUDT19"/>
</dbReference>
<evidence type="ECO:0000259" key="7">
    <source>
        <dbReference type="PROSITE" id="PS51462"/>
    </source>
</evidence>
<accession>A0ABU6HHE5</accession>
<reference evidence="8 9" key="1">
    <citation type="submission" date="2024-01" db="EMBL/GenBank/DDBJ databases">
        <title>Mesobacterium rodlantinim sp. nov., isolated from shallow sea hydrothermal systems off Kueishantao Island.</title>
        <authorList>
            <person name="Su Z."/>
            <person name="Tang K."/>
        </authorList>
    </citation>
    <scope>NUCLEOTIDE SEQUENCE [LARGE SCALE GENOMIC DNA]</scope>
    <source>
        <strain evidence="8 9">TK19101</strain>
    </source>
</reference>
<evidence type="ECO:0000256" key="2">
    <source>
        <dbReference type="ARBA" id="ARBA00001946"/>
    </source>
</evidence>
<evidence type="ECO:0000313" key="9">
    <source>
        <dbReference type="Proteomes" id="UP001348149"/>
    </source>
</evidence>
<proteinExistence type="predicted"/>
<dbReference type="SUPFAM" id="SSF55811">
    <property type="entry name" value="Nudix"/>
    <property type="match status" value="1"/>
</dbReference>
<evidence type="ECO:0000256" key="1">
    <source>
        <dbReference type="ARBA" id="ARBA00001936"/>
    </source>
</evidence>
<evidence type="ECO:0000256" key="4">
    <source>
        <dbReference type="ARBA" id="ARBA00022801"/>
    </source>
</evidence>
<dbReference type="Proteomes" id="UP001348149">
    <property type="component" value="Unassembled WGS sequence"/>
</dbReference>
<comment type="cofactor">
    <cofactor evidence="1">
        <name>Mn(2+)</name>
        <dbReference type="ChEBI" id="CHEBI:29035"/>
    </cofactor>
</comment>
<name>A0ABU6HHE5_9RHOB</name>
<comment type="cofactor">
    <cofactor evidence="2">
        <name>Mg(2+)</name>
        <dbReference type="ChEBI" id="CHEBI:18420"/>
    </cofactor>
</comment>
<dbReference type="PANTHER" id="PTHR12318:SF0">
    <property type="entry name" value="ACYL-COENZYME A DIPHOSPHATASE NUDT19"/>
    <property type="match status" value="1"/>
</dbReference>
<dbReference type="Gene3D" id="3.90.79.10">
    <property type="entry name" value="Nucleoside Triphosphate Pyrophosphohydrolase"/>
    <property type="match status" value="1"/>
</dbReference>
<dbReference type="InterPro" id="IPR000086">
    <property type="entry name" value="NUDIX_hydrolase_dom"/>
</dbReference>
<dbReference type="RefSeq" id="WP_326297613.1">
    <property type="nucleotide sequence ID" value="NZ_JAYLLH010000014.1"/>
</dbReference>
<dbReference type="EMBL" id="JAYLLH010000014">
    <property type="protein sequence ID" value="MEC3861887.1"/>
    <property type="molecule type" value="Genomic_DNA"/>
</dbReference>
<dbReference type="PANTHER" id="PTHR12318">
    <property type="entry name" value="TESTOSTERONE-REGULATED PROTEIN RP2"/>
    <property type="match status" value="1"/>
</dbReference>
<feature type="domain" description="Nudix hydrolase" evidence="7">
    <location>
        <begin position="9"/>
        <end position="199"/>
    </location>
</feature>
<dbReference type="InterPro" id="IPR015797">
    <property type="entry name" value="NUDIX_hydrolase-like_dom_sf"/>
</dbReference>
<evidence type="ECO:0000256" key="3">
    <source>
        <dbReference type="ARBA" id="ARBA00022723"/>
    </source>
</evidence>
<sequence length="233" mass="25919">MTDTIDKTAIRDAATVIVMRDRLTEPRILMGQRGAQAAFMPNKFVFPGGAVDRSDAQVPLAAPLTDLCRNRLQEDSDHDHSHALAVAAIRELWEETGLLLGQPGQWPGAVPGDWARFAATGHVPSARALQFVFRAITPPGRPRRFDARFFFLDADEVASDLDDFSGAEDELSHLQWIPLSEVRRFDLPFITEVVLAEVAARATDMSPPVSVPFFRNDDEESLFLRLRGHPMTD</sequence>
<dbReference type="EC" id="3.6.-.-" evidence="8"/>
<keyword evidence="3" id="KW-0479">Metal-binding</keyword>
<keyword evidence="4 8" id="KW-0378">Hydrolase</keyword>
<dbReference type="PROSITE" id="PS51462">
    <property type="entry name" value="NUDIX"/>
    <property type="match status" value="1"/>
</dbReference>
<keyword evidence="9" id="KW-1185">Reference proteome</keyword>
<protein>
    <submittedName>
        <fullName evidence="8">NUDIX hydrolase</fullName>
        <ecNumber evidence="8">3.6.-.-</ecNumber>
    </submittedName>
</protein>